<evidence type="ECO:0000313" key="2">
    <source>
        <dbReference type="EMBL" id="PRY92092.1"/>
    </source>
</evidence>
<feature type="compositionally biased region" description="Acidic residues" evidence="1">
    <location>
        <begin position="412"/>
        <end position="427"/>
    </location>
</feature>
<evidence type="ECO:0000256" key="1">
    <source>
        <dbReference type="SAM" id="MobiDB-lite"/>
    </source>
</evidence>
<keyword evidence="3" id="KW-1185">Reference proteome</keyword>
<feature type="compositionally biased region" description="Basic and acidic residues" evidence="1">
    <location>
        <begin position="368"/>
        <end position="379"/>
    </location>
</feature>
<comment type="caution">
    <text evidence="2">The sequence shown here is derived from an EMBL/GenBank/DDBJ whole genome shotgun (WGS) entry which is preliminary data.</text>
</comment>
<reference evidence="2 3" key="1">
    <citation type="submission" date="2018-03" db="EMBL/GenBank/DDBJ databases">
        <title>Genomic Encyclopedia of Archaeal and Bacterial Type Strains, Phase II (KMG-II): from individual species to whole genera.</title>
        <authorList>
            <person name="Goeker M."/>
        </authorList>
    </citation>
    <scope>NUCLEOTIDE SEQUENCE [LARGE SCALE GENOMIC DNA]</scope>
    <source>
        <strain evidence="2 3">DSM 100212</strain>
    </source>
</reference>
<protein>
    <submittedName>
        <fullName evidence="2">Uncharacterized protein</fullName>
    </submittedName>
</protein>
<gene>
    <name evidence="2" type="ORF">CLV74_1023</name>
</gene>
<name>A0A2T0WZF4_9RHOB</name>
<organism evidence="2 3">
    <name type="scientific">Donghicola tyrosinivorans</name>
    <dbReference type="NCBI Taxonomy" id="1652492"/>
    <lineage>
        <taxon>Bacteria</taxon>
        <taxon>Pseudomonadati</taxon>
        <taxon>Pseudomonadota</taxon>
        <taxon>Alphaproteobacteria</taxon>
        <taxon>Rhodobacterales</taxon>
        <taxon>Roseobacteraceae</taxon>
        <taxon>Donghicola</taxon>
    </lineage>
</organism>
<dbReference type="EMBL" id="PVTQ01000002">
    <property type="protein sequence ID" value="PRY92092.1"/>
    <property type="molecule type" value="Genomic_DNA"/>
</dbReference>
<sequence>MVKEILFHLGDCKTGTTAIQSVLAGGTIESDLSICFPTRFNHIPLARTLSVPSEKHLEGRLFKRLRQAFKNSDADIGVVSAEHFEFVQPDEIRRAIDTHLGGYADQIRLVAYVRPHAERLVSTFSERTKKGVFQNSLEKMHERLLEDGILFYAPRFKRMRELFGDQFILRPFIRDDLRDGDVVSDFFDLLFRGEKFNLTGETQVNESLSVQDIALMRHLHRRVDAYTEPGVDRTKEKHSLGWYFAEILAEMPLEEAMKPRLHVSLAEKIVETYAEDAAELDAEFFDGTPISDALVSAPLKAIPEEQSYDVETYFSNSELRQIEAWTKLTTRLIDSAPEFFSWLVRPEEQRPAKPPVLDFKVPKPKPPKKPEVAAEKTDVDAAEPDLEAAKADLEADKTEAEVETPETALEMSDVEGAEVALETDEAAGDVKQSGTEGAQADAETEEPAAGVETPDMVAVEDTGDNKTNHTSEEAVVASTDEQTEDTEDRKTA</sequence>
<evidence type="ECO:0000313" key="3">
    <source>
        <dbReference type="Proteomes" id="UP000238392"/>
    </source>
</evidence>
<dbReference type="OrthoDB" id="547419at2"/>
<proteinExistence type="predicted"/>
<dbReference type="AlphaFoldDB" id="A0A2T0WZF4"/>
<feature type="region of interest" description="Disordered" evidence="1">
    <location>
        <begin position="351"/>
        <end position="492"/>
    </location>
</feature>
<feature type="compositionally biased region" description="Basic and acidic residues" evidence="1">
    <location>
        <begin position="463"/>
        <end position="472"/>
    </location>
</feature>
<dbReference type="RefSeq" id="WP_106262631.1">
    <property type="nucleotide sequence ID" value="NZ_PVTQ01000002.1"/>
</dbReference>
<feature type="compositionally biased region" description="Basic and acidic residues" evidence="1">
    <location>
        <begin position="387"/>
        <end position="400"/>
    </location>
</feature>
<accession>A0A2T0WZF4</accession>
<dbReference type="Proteomes" id="UP000238392">
    <property type="component" value="Unassembled WGS sequence"/>
</dbReference>